<evidence type="ECO:0000313" key="2">
    <source>
        <dbReference type="Proteomes" id="UP000002620"/>
    </source>
</evidence>
<proteinExistence type="predicted"/>
<reference evidence="1 2" key="1">
    <citation type="submission" date="2009-10" db="EMBL/GenBank/DDBJ databases">
        <title>Complete sequence of chromosome of Ammonifex degensii KC4.</title>
        <authorList>
            <consortium name="US DOE Joint Genome Institute"/>
            <person name="Kerfeld C."/>
            <person name="Goodner B."/>
            <person name="Huber H."/>
            <person name="Stetter K."/>
            <person name="Lucas S."/>
            <person name="Copeland A."/>
            <person name="Lapidus A."/>
            <person name="Glavina del Rio T."/>
            <person name="Dalin E."/>
            <person name="Tice H."/>
            <person name="Bruce D."/>
            <person name="Goodwin L."/>
            <person name="Pitluck S."/>
            <person name="Saunders E."/>
            <person name="Brettin T."/>
            <person name="Detter J.C."/>
            <person name="Han C."/>
            <person name="Larimer F."/>
            <person name="Land M."/>
            <person name="Hauser L."/>
            <person name="Kyrpides N."/>
            <person name="Ovchinnikova G."/>
            <person name="Richardson P."/>
        </authorList>
    </citation>
    <scope>NUCLEOTIDE SEQUENCE [LARGE SCALE GENOMIC DNA]</scope>
    <source>
        <strain evidence="2">DSM 10501 / KC4</strain>
    </source>
</reference>
<dbReference type="InterPro" id="IPR023860">
    <property type="entry name" value="FeFe-hyd_TM1266"/>
</dbReference>
<dbReference type="SUPFAM" id="SSF55021">
    <property type="entry name" value="ACT-like"/>
    <property type="match status" value="1"/>
</dbReference>
<accession>C9RBY9</accession>
<keyword evidence="2" id="KW-1185">Reference proteome</keyword>
<dbReference type="InterPro" id="IPR045865">
    <property type="entry name" value="ACT-like_dom_sf"/>
</dbReference>
<dbReference type="InterPro" id="IPR027271">
    <property type="entry name" value="Acetolactate_synth/TF_NikR_C"/>
</dbReference>
<dbReference type="NCBIfam" id="TIGR03959">
    <property type="entry name" value="hyd_TM1266"/>
    <property type="match status" value="1"/>
</dbReference>
<gene>
    <name evidence="1" type="ordered locus">Adeg_0618</name>
</gene>
<organism evidence="1 2">
    <name type="scientific">Ammonifex degensii (strain DSM 10501 / KC4)</name>
    <dbReference type="NCBI Taxonomy" id="429009"/>
    <lineage>
        <taxon>Bacteria</taxon>
        <taxon>Bacillati</taxon>
        <taxon>Bacillota</taxon>
        <taxon>Clostridia</taxon>
        <taxon>Thermoanaerobacterales</taxon>
        <taxon>Thermoanaerobacteraceae</taxon>
        <taxon>Ammonifex</taxon>
    </lineage>
</organism>
<protein>
    <recommendedName>
        <fullName evidence="3">Iron-only hydrogenase system regulator</fullName>
    </recommendedName>
</protein>
<dbReference type="EMBL" id="CP001785">
    <property type="protein sequence ID" value="ACX51766.1"/>
    <property type="molecule type" value="Genomic_DNA"/>
</dbReference>
<dbReference type="RefSeq" id="WP_015738644.1">
    <property type="nucleotide sequence ID" value="NC_013385.1"/>
</dbReference>
<dbReference type="STRING" id="429009.Adeg_0618"/>
<dbReference type="HOGENOM" id="CLU_170247_1_1_9"/>
<dbReference type="Pfam" id="PF21699">
    <property type="entry name" value="TM1266-like"/>
    <property type="match status" value="1"/>
</dbReference>
<dbReference type="Proteomes" id="UP000002620">
    <property type="component" value="Chromosome"/>
</dbReference>
<name>C9RBY9_AMMDK</name>
<evidence type="ECO:0000313" key="1">
    <source>
        <dbReference type="EMBL" id="ACX51766.1"/>
    </source>
</evidence>
<evidence type="ECO:0008006" key="3">
    <source>
        <dbReference type="Google" id="ProtNLM"/>
    </source>
</evidence>
<dbReference type="Gene3D" id="3.30.70.1150">
    <property type="entry name" value="ACT-like. Chain A, domain 2"/>
    <property type="match status" value="1"/>
</dbReference>
<dbReference type="KEGG" id="adg:Adeg_0618"/>
<sequence length="97" mass="10653">MGVYMVGVLVENRKEQAVKVQEILTEYSDKIVCRHGCPYPNRQSGLITLLCEATSEEVDSLVSKLQSLPGIKAKAMELEVPAGLKVLSTATVFPKQF</sequence>
<dbReference type="AlphaFoldDB" id="C9RBY9"/>
<dbReference type="OrthoDB" id="1121298at2"/>
<dbReference type="eggNOG" id="COG0864">
    <property type="taxonomic scope" value="Bacteria"/>
</dbReference>